<gene>
    <name evidence="1" type="ORF">LIER_34004</name>
</gene>
<dbReference type="AlphaFoldDB" id="A0AAV3S3G8"/>
<dbReference type="Proteomes" id="UP001454036">
    <property type="component" value="Unassembled WGS sequence"/>
</dbReference>
<keyword evidence="2" id="KW-1185">Reference proteome</keyword>
<organism evidence="1 2">
    <name type="scientific">Lithospermum erythrorhizon</name>
    <name type="common">Purple gromwell</name>
    <name type="synonym">Lithospermum officinale var. erythrorhizon</name>
    <dbReference type="NCBI Taxonomy" id="34254"/>
    <lineage>
        <taxon>Eukaryota</taxon>
        <taxon>Viridiplantae</taxon>
        <taxon>Streptophyta</taxon>
        <taxon>Embryophyta</taxon>
        <taxon>Tracheophyta</taxon>
        <taxon>Spermatophyta</taxon>
        <taxon>Magnoliopsida</taxon>
        <taxon>eudicotyledons</taxon>
        <taxon>Gunneridae</taxon>
        <taxon>Pentapetalae</taxon>
        <taxon>asterids</taxon>
        <taxon>lamiids</taxon>
        <taxon>Boraginales</taxon>
        <taxon>Boraginaceae</taxon>
        <taxon>Boraginoideae</taxon>
        <taxon>Lithospermeae</taxon>
        <taxon>Lithospermum</taxon>
    </lineage>
</organism>
<evidence type="ECO:0000313" key="1">
    <source>
        <dbReference type="EMBL" id="GAA0186716.1"/>
    </source>
</evidence>
<protein>
    <submittedName>
        <fullName evidence="1">Uncharacterized protein</fullName>
    </submittedName>
</protein>
<dbReference type="EMBL" id="BAABME010013970">
    <property type="protein sequence ID" value="GAA0186716.1"/>
    <property type="molecule type" value="Genomic_DNA"/>
</dbReference>
<evidence type="ECO:0000313" key="2">
    <source>
        <dbReference type="Proteomes" id="UP001454036"/>
    </source>
</evidence>
<reference evidence="1 2" key="1">
    <citation type="submission" date="2024-01" db="EMBL/GenBank/DDBJ databases">
        <title>The complete chloroplast genome sequence of Lithospermum erythrorhizon: insights into the phylogenetic relationship among Boraginaceae species and the maternal lineages of purple gromwells.</title>
        <authorList>
            <person name="Okada T."/>
            <person name="Watanabe K."/>
        </authorList>
    </citation>
    <scope>NUCLEOTIDE SEQUENCE [LARGE SCALE GENOMIC DNA]</scope>
</reference>
<proteinExistence type="predicted"/>
<comment type="caution">
    <text evidence="1">The sequence shown here is derived from an EMBL/GenBank/DDBJ whole genome shotgun (WGS) entry which is preliminary data.</text>
</comment>
<accession>A0AAV3S3G8</accession>
<sequence length="171" mass="19663">MGLLKGKREKLGHIQNSIRDKQEELDRLQQSVLTVSLKDRATVLARDIDKLREADDVYWCQRGKTNLIRVLQDEAGVWERDMVNIHTLATRFYSTLFTSQTGGNLTFSGHLISSHLEEDALLQMDYGFTKEEVKKCLFTMNESKASGPDGMSARFFHIIGLLWGICYVIWY</sequence>
<name>A0AAV3S3G8_LITER</name>